<evidence type="ECO:0000256" key="14">
    <source>
        <dbReference type="ARBA" id="ARBA00048679"/>
    </source>
</evidence>
<reference evidence="18 19" key="1">
    <citation type="submission" date="2024-11" db="EMBL/GenBank/DDBJ databases">
        <title>A near-complete genome assembly of Cinchona calisaya.</title>
        <authorList>
            <person name="Lian D.C."/>
            <person name="Zhao X.W."/>
            <person name="Wei L."/>
        </authorList>
    </citation>
    <scope>NUCLEOTIDE SEQUENCE [LARGE SCALE GENOMIC DNA]</scope>
    <source>
        <tissue evidence="18">Nenye</tissue>
    </source>
</reference>
<feature type="transmembrane region" description="Helical" evidence="16">
    <location>
        <begin position="287"/>
        <end position="307"/>
    </location>
</feature>
<evidence type="ECO:0000256" key="10">
    <source>
        <dbReference type="ARBA" id="ARBA00022989"/>
    </source>
</evidence>
<dbReference type="Pfam" id="PF00069">
    <property type="entry name" value="Pkinase"/>
    <property type="match status" value="1"/>
</dbReference>
<evidence type="ECO:0000256" key="4">
    <source>
        <dbReference type="ARBA" id="ARBA00022679"/>
    </source>
</evidence>
<name>A0ABD3AC18_9GENT</name>
<protein>
    <recommendedName>
        <fullName evidence="2">non-specific serine/threonine protein kinase</fullName>
        <ecNumber evidence="2">2.7.11.1</ecNumber>
    </recommendedName>
</protein>
<keyword evidence="5 16" id="KW-0812">Transmembrane</keyword>
<evidence type="ECO:0000313" key="18">
    <source>
        <dbReference type="EMBL" id="KAL3529257.1"/>
    </source>
</evidence>
<dbReference type="Gene3D" id="1.10.510.10">
    <property type="entry name" value="Transferase(Phosphotransferase) domain 1"/>
    <property type="match status" value="1"/>
</dbReference>
<dbReference type="InterPro" id="IPR025287">
    <property type="entry name" value="WAK_GUB"/>
</dbReference>
<keyword evidence="8" id="KW-0418">Kinase</keyword>
<evidence type="ECO:0000256" key="16">
    <source>
        <dbReference type="SAM" id="Phobius"/>
    </source>
</evidence>
<dbReference type="PROSITE" id="PS00107">
    <property type="entry name" value="PROTEIN_KINASE_ATP"/>
    <property type="match status" value="1"/>
</dbReference>
<dbReference type="EMBL" id="JBJUIK010000004">
    <property type="protein sequence ID" value="KAL3529257.1"/>
    <property type="molecule type" value="Genomic_DNA"/>
</dbReference>
<evidence type="ECO:0000256" key="9">
    <source>
        <dbReference type="ARBA" id="ARBA00022840"/>
    </source>
</evidence>
<comment type="catalytic activity">
    <reaction evidence="13">
        <text>L-threonyl-[protein] + ATP = O-phospho-L-threonyl-[protein] + ADP + H(+)</text>
        <dbReference type="Rhea" id="RHEA:46608"/>
        <dbReference type="Rhea" id="RHEA-COMP:11060"/>
        <dbReference type="Rhea" id="RHEA-COMP:11605"/>
        <dbReference type="ChEBI" id="CHEBI:15378"/>
        <dbReference type="ChEBI" id="CHEBI:30013"/>
        <dbReference type="ChEBI" id="CHEBI:30616"/>
        <dbReference type="ChEBI" id="CHEBI:61977"/>
        <dbReference type="ChEBI" id="CHEBI:456216"/>
        <dbReference type="EC" id="2.7.11.1"/>
    </reaction>
</comment>
<comment type="catalytic activity">
    <reaction evidence="14">
        <text>L-seryl-[protein] + ATP = O-phospho-L-seryl-[protein] + ADP + H(+)</text>
        <dbReference type="Rhea" id="RHEA:17989"/>
        <dbReference type="Rhea" id="RHEA-COMP:9863"/>
        <dbReference type="Rhea" id="RHEA-COMP:11604"/>
        <dbReference type="ChEBI" id="CHEBI:15378"/>
        <dbReference type="ChEBI" id="CHEBI:29999"/>
        <dbReference type="ChEBI" id="CHEBI:30616"/>
        <dbReference type="ChEBI" id="CHEBI:83421"/>
        <dbReference type="ChEBI" id="CHEBI:456216"/>
        <dbReference type="EC" id="2.7.11.1"/>
    </reaction>
</comment>
<comment type="subcellular location">
    <subcellularLocation>
        <location evidence="1">Membrane</location>
        <topology evidence="1">Single-pass membrane protein</topology>
    </subcellularLocation>
</comment>
<dbReference type="Gene3D" id="3.30.200.20">
    <property type="entry name" value="Phosphorylase Kinase, domain 1"/>
    <property type="match status" value="1"/>
</dbReference>
<dbReference type="FunFam" id="1.10.510.10:FF:000161">
    <property type="entry name" value="Wall-associated receptor kinase-like 20"/>
    <property type="match status" value="1"/>
</dbReference>
<evidence type="ECO:0000259" key="17">
    <source>
        <dbReference type="PROSITE" id="PS50011"/>
    </source>
</evidence>
<dbReference type="PROSITE" id="PS50011">
    <property type="entry name" value="PROTEIN_KINASE_DOM"/>
    <property type="match status" value="1"/>
</dbReference>
<evidence type="ECO:0000256" key="15">
    <source>
        <dbReference type="PROSITE-ProRule" id="PRU10141"/>
    </source>
</evidence>
<dbReference type="Pfam" id="PF13947">
    <property type="entry name" value="GUB_WAK_bind"/>
    <property type="match status" value="1"/>
</dbReference>
<gene>
    <name evidence="18" type="ORF">ACH5RR_008579</name>
</gene>
<keyword evidence="3" id="KW-0723">Serine/threonine-protein kinase</keyword>
<evidence type="ECO:0000313" key="19">
    <source>
        <dbReference type="Proteomes" id="UP001630127"/>
    </source>
</evidence>
<evidence type="ECO:0000256" key="13">
    <source>
        <dbReference type="ARBA" id="ARBA00047899"/>
    </source>
</evidence>
<evidence type="ECO:0000256" key="3">
    <source>
        <dbReference type="ARBA" id="ARBA00022527"/>
    </source>
</evidence>
<evidence type="ECO:0000256" key="5">
    <source>
        <dbReference type="ARBA" id="ARBA00022692"/>
    </source>
</evidence>
<dbReference type="FunFam" id="3.30.200.20:FF:000039">
    <property type="entry name" value="receptor-like protein kinase FERONIA"/>
    <property type="match status" value="1"/>
</dbReference>
<feature type="binding site" evidence="15">
    <location>
        <position position="388"/>
    </location>
    <ligand>
        <name>ATP</name>
        <dbReference type="ChEBI" id="CHEBI:30616"/>
    </ligand>
</feature>
<dbReference type="GO" id="GO:0004674">
    <property type="term" value="F:protein serine/threonine kinase activity"/>
    <property type="evidence" value="ECO:0007669"/>
    <property type="project" value="UniProtKB-KW"/>
</dbReference>
<keyword evidence="7 15" id="KW-0547">Nucleotide-binding</keyword>
<dbReference type="SUPFAM" id="SSF56112">
    <property type="entry name" value="Protein kinase-like (PK-like)"/>
    <property type="match status" value="1"/>
</dbReference>
<keyword evidence="10 16" id="KW-1133">Transmembrane helix</keyword>
<evidence type="ECO:0000256" key="1">
    <source>
        <dbReference type="ARBA" id="ARBA00004167"/>
    </source>
</evidence>
<dbReference type="AlphaFoldDB" id="A0ABD3AC18"/>
<comment type="caution">
    <text evidence="18">The sequence shown here is derived from an EMBL/GenBank/DDBJ whole genome shotgun (WGS) entry which is preliminary data.</text>
</comment>
<accession>A0ABD3AC18</accession>
<dbReference type="EC" id="2.7.11.1" evidence="2"/>
<sequence>MPMLPSTPLLNISPFSSLLLFSFFPYTMDQKIFHNKNHRTQITAILFTFLVNEIVCFYTNSSDCAPQNCGNGLNIRYPFWIPGRQESYCGSPMFNITCRNKNPIIKFSNDDYIIRDIFYANNSLLLSQAEVYHDSITCPTPQHNFSIRGTPFIYGPETVDLFFFYNCTKPYNEETYSVYCASNATHHAFAVFHPELLDHWNYSEQTCYPPVNAPVMTDRLERLLKMNFTDVLKKGFVLQWDGDNCSRCQRSRGQCGSYFSEFVCFCDGHVHLKTCGDDGGLNLPLKMGIGFGAAALSAIAVSIIFFVNQHRHKKRDSGSTFISRDVCLYSSTETDPEKASGYLGVQIFAYNELEEATNNFDSSRELGDGGFGTVYKGKLRDGRDVAVKRLYESNLKRVEHFRNEVEILTRLRHRNLVSLYGCTSRNCRELLLVFEYIPNGTVADHVHGVLARTGSLPWTTRMSIAIETASALSYLHASDVIHRDVKTNNILLDNNFCVKVADFGLSRLFPINATHISTAPQGTPGYVDPEYHQCYHLTDKSDVYSFGVVLIELLSSMPAVDITRHRHEINLSNLAINKIQNHSLHELVDPHLGCESDYKLRSMIGDVAGLAFRCLQYGRDMRPSMQEVLKVLLEIQSQDYNTGKKEEMDIQADDVVLFKKNQLTGSPDSGITDSVSSSTILSTSN</sequence>
<evidence type="ECO:0000256" key="6">
    <source>
        <dbReference type="ARBA" id="ARBA00022729"/>
    </source>
</evidence>
<dbReference type="GO" id="GO:0005886">
    <property type="term" value="C:plasma membrane"/>
    <property type="evidence" value="ECO:0007669"/>
    <property type="project" value="UniProtKB-ARBA"/>
</dbReference>
<evidence type="ECO:0000256" key="7">
    <source>
        <dbReference type="ARBA" id="ARBA00022741"/>
    </source>
</evidence>
<keyword evidence="11 16" id="KW-0472">Membrane</keyword>
<evidence type="ECO:0000256" key="11">
    <source>
        <dbReference type="ARBA" id="ARBA00023136"/>
    </source>
</evidence>
<dbReference type="PANTHER" id="PTHR46008">
    <property type="entry name" value="LEAF RUST 10 DISEASE-RESISTANCE LOCUS RECEPTOR-LIKE PROTEIN KINASE-LIKE 1.4"/>
    <property type="match status" value="1"/>
</dbReference>
<dbReference type="GO" id="GO:0005524">
    <property type="term" value="F:ATP binding"/>
    <property type="evidence" value="ECO:0007669"/>
    <property type="project" value="UniProtKB-UniRule"/>
</dbReference>
<organism evidence="18 19">
    <name type="scientific">Cinchona calisaya</name>
    <dbReference type="NCBI Taxonomy" id="153742"/>
    <lineage>
        <taxon>Eukaryota</taxon>
        <taxon>Viridiplantae</taxon>
        <taxon>Streptophyta</taxon>
        <taxon>Embryophyta</taxon>
        <taxon>Tracheophyta</taxon>
        <taxon>Spermatophyta</taxon>
        <taxon>Magnoliopsida</taxon>
        <taxon>eudicotyledons</taxon>
        <taxon>Gunneridae</taxon>
        <taxon>Pentapetalae</taxon>
        <taxon>asterids</taxon>
        <taxon>lamiids</taxon>
        <taxon>Gentianales</taxon>
        <taxon>Rubiaceae</taxon>
        <taxon>Cinchonoideae</taxon>
        <taxon>Cinchoneae</taxon>
        <taxon>Cinchona</taxon>
    </lineage>
</organism>
<keyword evidence="9 15" id="KW-0067">ATP-binding</keyword>
<dbReference type="Proteomes" id="UP001630127">
    <property type="component" value="Unassembled WGS sequence"/>
</dbReference>
<dbReference type="InterPro" id="IPR000719">
    <property type="entry name" value="Prot_kinase_dom"/>
</dbReference>
<dbReference type="Pfam" id="PF14380">
    <property type="entry name" value="WAK_assoc"/>
    <property type="match status" value="1"/>
</dbReference>
<dbReference type="InterPro" id="IPR017441">
    <property type="entry name" value="Protein_kinase_ATP_BS"/>
</dbReference>
<evidence type="ECO:0000256" key="2">
    <source>
        <dbReference type="ARBA" id="ARBA00012513"/>
    </source>
</evidence>
<evidence type="ECO:0000256" key="12">
    <source>
        <dbReference type="ARBA" id="ARBA00023180"/>
    </source>
</evidence>
<dbReference type="InterPro" id="IPR011009">
    <property type="entry name" value="Kinase-like_dom_sf"/>
</dbReference>
<dbReference type="PANTHER" id="PTHR46008:SF20">
    <property type="entry name" value="PROTEIN KINASE DOMAIN-CONTAINING PROTEIN"/>
    <property type="match status" value="1"/>
</dbReference>
<feature type="domain" description="Protein kinase" evidence="17">
    <location>
        <begin position="360"/>
        <end position="641"/>
    </location>
</feature>
<keyword evidence="12" id="KW-0325">Glycoprotein</keyword>
<evidence type="ECO:0000256" key="8">
    <source>
        <dbReference type="ARBA" id="ARBA00022777"/>
    </source>
</evidence>
<keyword evidence="6" id="KW-0732">Signal</keyword>
<dbReference type="InterPro" id="IPR032872">
    <property type="entry name" value="WAK_assoc_C"/>
</dbReference>
<dbReference type="SMART" id="SM00220">
    <property type="entry name" value="S_TKc"/>
    <property type="match status" value="1"/>
</dbReference>
<proteinExistence type="predicted"/>
<keyword evidence="19" id="KW-1185">Reference proteome</keyword>
<keyword evidence="4" id="KW-0808">Transferase</keyword>
<dbReference type="InterPro" id="IPR008271">
    <property type="entry name" value="Ser/Thr_kinase_AS"/>
</dbReference>
<dbReference type="PROSITE" id="PS00108">
    <property type="entry name" value="PROTEIN_KINASE_ST"/>
    <property type="match status" value="1"/>
</dbReference>